<evidence type="ECO:0000313" key="8">
    <source>
        <dbReference type="Proteomes" id="UP001062738"/>
    </source>
</evidence>
<feature type="transmembrane region" description="Helical" evidence="6">
    <location>
        <begin position="176"/>
        <end position="197"/>
    </location>
</feature>
<dbReference type="EMBL" id="JAOXXL010000041">
    <property type="protein sequence ID" value="MCY7009045.1"/>
    <property type="molecule type" value="Genomic_DNA"/>
</dbReference>
<name>A0ABT4DKB2_FUSSI</name>
<feature type="transmembrane region" description="Helical" evidence="6">
    <location>
        <begin position="146"/>
        <end position="164"/>
    </location>
</feature>
<sequence>MNLLIALIPAIGWGVQPLILKKINGKPKNEILGTGMGALLIGIIVYLFLSPQSLDRTTFLLSTFSGMFWVIGQVGQYNAYNLLGVSNTMPITTGLQLIGTSLIGVIAFGEWSRSPYSKIIGAGAIILLIIGAALTTISDSKDKKSGFFKGIILLSLTSVGYWVYSALPKIVNADGVSIFFPQMLGVFLGAVIYVIMFRGKDAFKDKKSWKAGIVGFTFSISALAYIFSAQENGVATAYIFTQLNVVIATLGGIFILKEKKSSKELGFTLLGLLLIIVGSIITIFL</sequence>
<keyword evidence="4 6" id="KW-1133">Transmembrane helix</keyword>
<evidence type="ECO:0000256" key="2">
    <source>
        <dbReference type="ARBA" id="ARBA00006117"/>
    </source>
</evidence>
<evidence type="ECO:0000256" key="5">
    <source>
        <dbReference type="ARBA" id="ARBA00023136"/>
    </source>
</evidence>
<feature type="transmembrane region" description="Helical" evidence="6">
    <location>
        <begin position="209"/>
        <end position="229"/>
    </location>
</feature>
<organism evidence="7 8">
    <name type="scientific">Fusobacterium simiae</name>
    <dbReference type="NCBI Taxonomy" id="855"/>
    <lineage>
        <taxon>Bacteria</taxon>
        <taxon>Fusobacteriati</taxon>
        <taxon>Fusobacteriota</taxon>
        <taxon>Fusobacteriia</taxon>
        <taxon>Fusobacteriales</taxon>
        <taxon>Fusobacteriaceae</taxon>
        <taxon>Fusobacterium</taxon>
    </lineage>
</organism>
<keyword evidence="8" id="KW-1185">Reference proteome</keyword>
<gene>
    <name evidence="7" type="ORF">OCK72_10450</name>
</gene>
<dbReference type="SUPFAM" id="SSF103481">
    <property type="entry name" value="Multidrug resistance efflux transporter EmrE"/>
    <property type="match status" value="1"/>
</dbReference>
<dbReference type="InterPro" id="IPR037185">
    <property type="entry name" value="EmrE-like"/>
</dbReference>
<feature type="transmembrane region" description="Helical" evidence="6">
    <location>
        <begin position="31"/>
        <end position="49"/>
    </location>
</feature>
<comment type="similarity">
    <text evidence="2">Belongs to the GRP transporter (TC 2.A.7.5) family.</text>
</comment>
<proteinExistence type="inferred from homology"/>
<feature type="transmembrane region" description="Helical" evidence="6">
    <location>
        <begin position="235"/>
        <end position="256"/>
    </location>
</feature>
<dbReference type="InterPro" id="IPR010651">
    <property type="entry name" value="Sugar_transport"/>
</dbReference>
<feature type="transmembrane region" description="Helical" evidence="6">
    <location>
        <begin position="116"/>
        <end position="134"/>
    </location>
</feature>
<feature type="transmembrane region" description="Helical" evidence="6">
    <location>
        <begin position="58"/>
        <end position="80"/>
    </location>
</feature>
<keyword evidence="7" id="KW-0813">Transport</keyword>
<dbReference type="CDD" id="cd23110">
    <property type="entry name" value="GRP"/>
    <property type="match status" value="1"/>
</dbReference>
<evidence type="ECO:0000256" key="6">
    <source>
        <dbReference type="SAM" id="Phobius"/>
    </source>
</evidence>
<feature type="transmembrane region" description="Helical" evidence="6">
    <location>
        <begin position="265"/>
        <end position="284"/>
    </location>
</feature>
<keyword evidence="7" id="KW-0762">Sugar transport</keyword>
<keyword evidence="5 6" id="KW-0472">Membrane</keyword>
<dbReference type="PANTHER" id="PTHR16119:SF17">
    <property type="entry name" value="TRANSMEMBRANE PROTEIN 144"/>
    <property type="match status" value="1"/>
</dbReference>
<dbReference type="RefSeq" id="WP_265152775.1">
    <property type="nucleotide sequence ID" value="NZ_JAOXXL010000041.1"/>
</dbReference>
<evidence type="ECO:0000256" key="1">
    <source>
        <dbReference type="ARBA" id="ARBA00004141"/>
    </source>
</evidence>
<accession>A0ABT4DKB2</accession>
<protein>
    <submittedName>
        <fullName evidence="7">GRP family sugar transporter</fullName>
    </submittedName>
</protein>
<reference evidence="7" key="1">
    <citation type="submission" date="2022-09" db="EMBL/GenBank/DDBJ databases">
        <authorList>
            <person name="Zoaiter M."/>
        </authorList>
    </citation>
    <scope>NUCLEOTIDE SEQUENCE</scope>
    <source>
        <strain evidence="7">DSM 19848</strain>
    </source>
</reference>
<keyword evidence="3 6" id="KW-0812">Transmembrane</keyword>
<dbReference type="Gene3D" id="1.10.3730.20">
    <property type="match status" value="1"/>
</dbReference>
<evidence type="ECO:0000256" key="3">
    <source>
        <dbReference type="ARBA" id="ARBA00022692"/>
    </source>
</evidence>
<dbReference type="Proteomes" id="UP001062738">
    <property type="component" value="Unassembled WGS sequence"/>
</dbReference>
<comment type="caution">
    <text evidence="7">The sequence shown here is derived from an EMBL/GenBank/DDBJ whole genome shotgun (WGS) entry which is preliminary data.</text>
</comment>
<dbReference type="PANTHER" id="PTHR16119">
    <property type="entry name" value="TRANSMEMBRANE PROTEIN 144"/>
    <property type="match status" value="1"/>
</dbReference>
<evidence type="ECO:0000313" key="7">
    <source>
        <dbReference type="EMBL" id="MCY7009045.1"/>
    </source>
</evidence>
<evidence type="ECO:0000256" key="4">
    <source>
        <dbReference type="ARBA" id="ARBA00022989"/>
    </source>
</evidence>
<comment type="subcellular location">
    <subcellularLocation>
        <location evidence="1">Membrane</location>
        <topology evidence="1">Multi-pass membrane protein</topology>
    </subcellularLocation>
</comment>
<dbReference type="Pfam" id="PF06800">
    <property type="entry name" value="Sugar_transport"/>
    <property type="match status" value="1"/>
</dbReference>